<dbReference type="Proteomes" id="UP001162972">
    <property type="component" value="Chromosome 3"/>
</dbReference>
<protein>
    <submittedName>
        <fullName evidence="1">Uncharacterized protein</fullName>
    </submittedName>
</protein>
<comment type="caution">
    <text evidence="1">The sequence shown here is derived from an EMBL/GenBank/DDBJ whole genome shotgun (WGS) entry which is preliminary data.</text>
</comment>
<dbReference type="EMBL" id="JAPFFJ010000012">
    <property type="protein sequence ID" value="KAJ6415995.1"/>
    <property type="molecule type" value="Genomic_DNA"/>
</dbReference>
<proteinExistence type="predicted"/>
<evidence type="ECO:0000313" key="1">
    <source>
        <dbReference type="EMBL" id="KAJ6415995.1"/>
    </source>
</evidence>
<reference evidence="1 2" key="1">
    <citation type="journal article" date="2023" name="Int. J. Mol. Sci.">
        <title>De Novo Assembly and Annotation of 11 Diverse Shrub Willow (Salix) Genomes Reveals Novel Gene Organization in Sex-Linked Regions.</title>
        <authorList>
            <person name="Hyden B."/>
            <person name="Feng K."/>
            <person name="Yates T.B."/>
            <person name="Jawdy S."/>
            <person name="Cereghino C."/>
            <person name="Smart L.B."/>
            <person name="Muchero W."/>
        </authorList>
    </citation>
    <scope>NUCLEOTIDE SEQUENCE [LARGE SCALE GENOMIC DNA]</scope>
    <source>
        <tissue evidence="1">Shoot tip</tissue>
    </source>
</reference>
<dbReference type="AlphaFoldDB" id="A0AAD6K4M0"/>
<evidence type="ECO:0000313" key="2">
    <source>
        <dbReference type="Proteomes" id="UP001162972"/>
    </source>
</evidence>
<name>A0AAD6K4M0_9ROSI</name>
<dbReference type="Gene3D" id="2.30.130.30">
    <property type="entry name" value="Hypothetical protein"/>
    <property type="match status" value="1"/>
</dbReference>
<organism evidence="1 2">
    <name type="scientific">Salix udensis</name>
    <dbReference type="NCBI Taxonomy" id="889485"/>
    <lineage>
        <taxon>Eukaryota</taxon>
        <taxon>Viridiplantae</taxon>
        <taxon>Streptophyta</taxon>
        <taxon>Embryophyta</taxon>
        <taxon>Tracheophyta</taxon>
        <taxon>Spermatophyta</taxon>
        <taxon>Magnoliopsida</taxon>
        <taxon>eudicotyledons</taxon>
        <taxon>Gunneridae</taxon>
        <taxon>Pentapetalae</taxon>
        <taxon>rosids</taxon>
        <taxon>fabids</taxon>
        <taxon>Malpighiales</taxon>
        <taxon>Salicaceae</taxon>
        <taxon>Saliceae</taxon>
        <taxon>Salix</taxon>
    </lineage>
</organism>
<keyword evidence="2" id="KW-1185">Reference proteome</keyword>
<gene>
    <name evidence="1" type="ORF">OIU84_004733</name>
</gene>
<sequence>MITSPFHILFLIASDKFLHGLFTKPFFTQLEDGLKTIEGSCAIGDNNRMASGATILFNKCVASSSGYSSPRFISGDNGSRVS</sequence>
<accession>A0AAD6K4M0</accession>